<accession>A0ABZ2LUG8</accession>
<dbReference type="CDD" id="cd02440">
    <property type="entry name" value="AdoMet_MTases"/>
    <property type="match status" value="1"/>
</dbReference>
<dbReference type="Proteomes" id="UP001370348">
    <property type="component" value="Chromosome"/>
</dbReference>
<reference evidence="1 2" key="1">
    <citation type="submission" date="2021-12" db="EMBL/GenBank/DDBJ databases">
        <title>Discovery of the Pendulisporaceae a myxobacterial family with distinct sporulation behavior and unique specialized metabolism.</title>
        <authorList>
            <person name="Garcia R."/>
            <person name="Popoff A."/>
            <person name="Bader C.D."/>
            <person name="Loehr J."/>
            <person name="Walesch S."/>
            <person name="Walt C."/>
            <person name="Boldt J."/>
            <person name="Bunk B."/>
            <person name="Haeckl F.J.F.P.J."/>
            <person name="Gunesch A.P."/>
            <person name="Birkelbach J."/>
            <person name="Nuebel U."/>
            <person name="Pietschmann T."/>
            <person name="Bach T."/>
            <person name="Mueller R."/>
        </authorList>
    </citation>
    <scope>NUCLEOTIDE SEQUENCE [LARGE SCALE GENOMIC DNA]</scope>
    <source>
        <strain evidence="1 2">MSr11954</strain>
    </source>
</reference>
<dbReference type="EMBL" id="CP089984">
    <property type="protein sequence ID" value="WXB14375.1"/>
    <property type="molecule type" value="Genomic_DNA"/>
</dbReference>
<protein>
    <submittedName>
        <fullName evidence="1">Methyltransferase domain-containing protein</fullName>
    </submittedName>
</protein>
<evidence type="ECO:0000313" key="2">
    <source>
        <dbReference type="Proteomes" id="UP001370348"/>
    </source>
</evidence>
<dbReference type="RefSeq" id="WP_394823995.1">
    <property type="nucleotide sequence ID" value="NZ_CP089984.1"/>
</dbReference>
<dbReference type="Gene3D" id="3.40.50.150">
    <property type="entry name" value="Vaccinia Virus protein VP39"/>
    <property type="match status" value="1"/>
</dbReference>
<dbReference type="Pfam" id="PF13489">
    <property type="entry name" value="Methyltransf_23"/>
    <property type="match status" value="1"/>
</dbReference>
<name>A0ABZ2LUG8_9BACT</name>
<dbReference type="SUPFAM" id="SSF53335">
    <property type="entry name" value="S-adenosyl-L-methionine-dependent methyltransferases"/>
    <property type="match status" value="1"/>
</dbReference>
<keyword evidence="1" id="KW-0489">Methyltransferase</keyword>
<proteinExistence type="predicted"/>
<keyword evidence="1" id="KW-0808">Transferase</keyword>
<evidence type="ECO:0000313" key="1">
    <source>
        <dbReference type="EMBL" id="WXB14375.1"/>
    </source>
</evidence>
<gene>
    <name evidence="1" type="ORF">LZC94_41935</name>
</gene>
<dbReference type="GO" id="GO:0008168">
    <property type="term" value="F:methyltransferase activity"/>
    <property type="evidence" value="ECO:0007669"/>
    <property type="project" value="UniProtKB-KW"/>
</dbReference>
<dbReference type="PANTHER" id="PTHR43861">
    <property type="entry name" value="TRANS-ACONITATE 2-METHYLTRANSFERASE-RELATED"/>
    <property type="match status" value="1"/>
</dbReference>
<sequence length="238" mass="26995">MRNILQERPAQDPRGTSRFATHFVDDADLQNRRILDIGCGYGGFLLHAVQRGVESAAGLEPSEQAIATARAHVRDSKVALHIGSAIRLPFEDGEFDTVSAWEVIEHIPKQTEPRMFAEVFRILRPGGAFYLSTPHRSIRSNALDPAWWLIGHRHYSVDALEAFGRRAGFDLMKSDVRGGWWLATQINNMYISKWILRRRTLFADWFDSRVEAEIARGPGFYDLFAKFIKPRAGVDSVV</sequence>
<organism evidence="1 2">
    <name type="scientific">Pendulispora albinea</name>
    <dbReference type="NCBI Taxonomy" id="2741071"/>
    <lineage>
        <taxon>Bacteria</taxon>
        <taxon>Pseudomonadati</taxon>
        <taxon>Myxococcota</taxon>
        <taxon>Myxococcia</taxon>
        <taxon>Myxococcales</taxon>
        <taxon>Sorangiineae</taxon>
        <taxon>Pendulisporaceae</taxon>
        <taxon>Pendulispora</taxon>
    </lineage>
</organism>
<dbReference type="InterPro" id="IPR029063">
    <property type="entry name" value="SAM-dependent_MTases_sf"/>
</dbReference>
<keyword evidence="2" id="KW-1185">Reference proteome</keyword>
<dbReference type="GO" id="GO:0032259">
    <property type="term" value="P:methylation"/>
    <property type="evidence" value="ECO:0007669"/>
    <property type="project" value="UniProtKB-KW"/>
</dbReference>